<dbReference type="RefSeq" id="XP_007388364.1">
    <property type="nucleotide sequence ID" value="XM_007388302.1"/>
</dbReference>
<reference evidence="2" key="1">
    <citation type="journal article" date="2012" name="Science">
        <title>The Paleozoic origin of enzymatic lignin decomposition reconstructed from 31 fungal genomes.</title>
        <authorList>
            <person name="Floudas D."/>
            <person name="Binder M."/>
            <person name="Riley R."/>
            <person name="Barry K."/>
            <person name="Blanchette R.A."/>
            <person name="Henrissat B."/>
            <person name="Martinez A.T."/>
            <person name="Otillar R."/>
            <person name="Spatafora J.W."/>
            <person name="Yadav J.S."/>
            <person name="Aerts A."/>
            <person name="Benoit I."/>
            <person name="Boyd A."/>
            <person name="Carlson A."/>
            <person name="Copeland A."/>
            <person name="Coutinho P.M."/>
            <person name="de Vries R.P."/>
            <person name="Ferreira P."/>
            <person name="Findley K."/>
            <person name="Foster B."/>
            <person name="Gaskell J."/>
            <person name="Glotzer D."/>
            <person name="Gorecki P."/>
            <person name="Heitman J."/>
            <person name="Hesse C."/>
            <person name="Hori C."/>
            <person name="Igarashi K."/>
            <person name="Jurgens J.A."/>
            <person name="Kallen N."/>
            <person name="Kersten P."/>
            <person name="Kohler A."/>
            <person name="Kuees U."/>
            <person name="Kumar T.K.A."/>
            <person name="Kuo A."/>
            <person name="LaButti K."/>
            <person name="Larrondo L.F."/>
            <person name="Lindquist E."/>
            <person name="Ling A."/>
            <person name="Lombard V."/>
            <person name="Lucas S."/>
            <person name="Lundell T."/>
            <person name="Martin R."/>
            <person name="McLaughlin D.J."/>
            <person name="Morgenstern I."/>
            <person name="Morin E."/>
            <person name="Murat C."/>
            <person name="Nagy L.G."/>
            <person name="Nolan M."/>
            <person name="Ohm R.A."/>
            <person name="Patyshakuliyeva A."/>
            <person name="Rokas A."/>
            <person name="Ruiz-Duenas F.J."/>
            <person name="Sabat G."/>
            <person name="Salamov A."/>
            <person name="Samejima M."/>
            <person name="Schmutz J."/>
            <person name="Slot J.C."/>
            <person name="St John F."/>
            <person name="Stenlid J."/>
            <person name="Sun H."/>
            <person name="Sun S."/>
            <person name="Syed K."/>
            <person name="Tsang A."/>
            <person name="Wiebenga A."/>
            <person name="Young D."/>
            <person name="Pisabarro A."/>
            <person name="Eastwood D.C."/>
            <person name="Martin F."/>
            <person name="Cullen D."/>
            <person name="Grigoriev I.V."/>
            <person name="Hibbett D.S."/>
        </authorList>
    </citation>
    <scope>NUCLEOTIDE SEQUENCE [LARGE SCALE GENOMIC DNA]</scope>
    <source>
        <strain evidence="2">HHB-11173 SS5</strain>
    </source>
</reference>
<keyword evidence="2" id="KW-1185">Reference proteome</keyword>
<dbReference type="GeneID" id="18881661"/>
<gene>
    <name evidence="1" type="ORF">PUNSTDRAFT_146500</name>
</gene>
<dbReference type="HOGENOM" id="CLU_829335_0_0_1"/>
<evidence type="ECO:0000313" key="2">
    <source>
        <dbReference type="Proteomes" id="UP000054196"/>
    </source>
</evidence>
<dbReference type="KEGG" id="psq:PUNSTDRAFT_146500"/>
<dbReference type="SUPFAM" id="SSF52058">
    <property type="entry name" value="L domain-like"/>
    <property type="match status" value="1"/>
</dbReference>
<dbReference type="AlphaFoldDB" id="R7S3Y7"/>
<organism evidence="1 2">
    <name type="scientific">Punctularia strigosozonata (strain HHB-11173)</name>
    <name type="common">White-rot fungus</name>
    <dbReference type="NCBI Taxonomy" id="741275"/>
    <lineage>
        <taxon>Eukaryota</taxon>
        <taxon>Fungi</taxon>
        <taxon>Dikarya</taxon>
        <taxon>Basidiomycota</taxon>
        <taxon>Agaricomycotina</taxon>
        <taxon>Agaricomycetes</taxon>
        <taxon>Corticiales</taxon>
        <taxon>Punctulariaceae</taxon>
        <taxon>Punctularia</taxon>
    </lineage>
</organism>
<dbReference type="OrthoDB" id="2748701at2759"/>
<proteinExistence type="predicted"/>
<protein>
    <submittedName>
        <fullName evidence="1">Uncharacterized protein</fullName>
    </submittedName>
</protein>
<dbReference type="EMBL" id="JH687554">
    <property type="protein sequence ID" value="EIN04569.1"/>
    <property type="molecule type" value="Genomic_DNA"/>
</dbReference>
<sequence>MKLMRNLRERFSRQEYIKSSTNTARTLSSSSLTSQMETLPTELHSSILSLACDMDERSAFNLLLASKYIHSVALPFRFYHVRVSEPSRFALAFCALEQQPAPTRVIRHLTIGDGSTNSHTQRRSGRGVYSSIGRLLELASPTLDSLDVSLYHISTVDQLHVISMSFPRLRQLTLFCRRLNGRAIKLPTMPQLESLHVIGDSLLIEEIPPIAPHLRTLHLQRYPIPKWFLEHLETIRDSTAGLPRKNPIPIPGGFIPHSAPSNDDLRRVDLMIACLDRFTVELGRPWCMEARYARLDVERRSFLDATRDALTSLATRLPVLVFREEALEERSTCGS</sequence>
<accession>R7S3Y7</accession>
<name>R7S3Y7_PUNST</name>
<dbReference type="Proteomes" id="UP000054196">
    <property type="component" value="Unassembled WGS sequence"/>
</dbReference>
<evidence type="ECO:0000313" key="1">
    <source>
        <dbReference type="EMBL" id="EIN04569.1"/>
    </source>
</evidence>